<feature type="compositionally biased region" description="Polar residues" evidence="1">
    <location>
        <begin position="146"/>
        <end position="155"/>
    </location>
</feature>
<dbReference type="InterPro" id="IPR016187">
    <property type="entry name" value="CTDL_fold"/>
</dbReference>
<dbReference type="WBParaSite" id="sdigi.contig1079.g10166.t1">
    <property type="protein sequence ID" value="sdigi.contig1079.g10166.t1"/>
    <property type="gene ID" value="sdigi.contig1079.g10166"/>
</dbReference>
<dbReference type="PANTHER" id="PTHR36519">
    <property type="entry name" value="FIP (FUNGUS-INDUCED PROTEIN) RELATED-RELATED"/>
    <property type="match status" value="1"/>
</dbReference>
<evidence type="ECO:0000256" key="1">
    <source>
        <dbReference type="SAM" id="MobiDB-lite"/>
    </source>
</evidence>
<sequence>MTLLREMFSDCRKNSECKSDQICDKGRCIPDLLPMLATGALRKPKPSCTVDRHCEPPHKCSHGLCVKNIDTLANLYSPERRIPTSLESKKSYALRKMKLEAKYKLPFGRASETQRKMLSDGMNSAISFALDEPNSHISKDEEVQKLSETNVSNEGEMQMPNAAESNVANEGEAQALNEAEAQISNDEKSQTLNEKESQTLDSGKLSTLNDVEQSDETISSMTTAMYDSETITTELDFSFLEEGTCIVNANCENGEICRDKKCVPVDWLPNTLVCVNDSQCTPQQLCALDGYCVLDPSFPKFGPRCDSNADCKKPGICRNGRCHISYPYKKCKINEQCAIDEICVMNGYCVPDPHFKQHGTDAIKISFISDIYHAGGNGAYWIGLLKDLDGSLKWQSNERVIYTNWDKHEPEPRIGCILADLINRSGKWAVVDCIGLHYPDQGFVCETDIRRN</sequence>
<keyword evidence="3" id="KW-1185">Reference proteome</keyword>
<dbReference type="SUPFAM" id="SSF56436">
    <property type="entry name" value="C-type lectin-like"/>
    <property type="match status" value="1"/>
</dbReference>
<evidence type="ECO:0000313" key="4">
    <source>
        <dbReference type="WBParaSite" id="sdigi.contig1079.g10166.t1"/>
    </source>
</evidence>
<evidence type="ECO:0000313" key="3">
    <source>
        <dbReference type="Proteomes" id="UP000887581"/>
    </source>
</evidence>
<proteinExistence type="predicted"/>
<feature type="compositionally biased region" description="Basic and acidic residues" evidence="1">
    <location>
        <begin position="185"/>
        <end position="198"/>
    </location>
</feature>
<dbReference type="InterPro" id="IPR001304">
    <property type="entry name" value="C-type_lectin-like"/>
</dbReference>
<feature type="domain" description="C-type lectin" evidence="2">
    <location>
        <begin position="364"/>
        <end position="433"/>
    </location>
</feature>
<dbReference type="Gene3D" id="3.10.100.10">
    <property type="entry name" value="Mannose-Binding Protein A, subunit A"/>
    <property type="match status" value="1"/>
</dbReference>
<reference evidence="4" key="1">
    <citation type="submission" date="2022-11" db="UniProtKB">
        <authorList>
            <consortium name="WormBaseParasite"/>
        </authorList>
    </citation>
    <scope>IDENTIFICATION</scope>
</reference>
<feature type="region of interest" description="Disordered" evidence="1">
    <location>
        <begin position="183"/>
        <end position="215"/>
    </location>
</feature>
<dbReference type="Proteomes" id="UP000887581">
    <property type="component" value="Unplaced"/>
</dbReference>
<name>A0A915PCG1_9BILA</name>
<dbReference type="CDD" id="cd00037">
    <property type="entry name" value="CLECT"/>
    <property type="match status" value="1"/>
</dbReference>
<organism evidence="3 4">
    <name type="scientific">Setaria digitata</name>
    <dbReference type="NCBI Taxonomy" id="48799"/>
    <lineage>
        <taxon>Eukaryota</taxon>
        <taxon>Metazoa</taxon>
        <taxon>Ecdysozoa</taxon>
        <taxon>Nematoda</taxon>
        <taxon>Chromadorea</taxon>
        <taxon>Rhabditida</taxon>
        <taxon>Spirurina</taxon>
        <taxon>Spiruromorpha</taxon>
        <taxon>Filarioidea</taxon>
        <taxon>Setariidae</taxon>
        <taxon>Setaria</taxon>
    </lineage>
</organism>
<protein>
    <submittedName>
        <fullName evidence="4">C-type lectin domain-containing protein</fullName>
    </submittedName>
</protein>
<dbReference type="InterPro" id="IPR016186">
    <property type="entry name" value="C-type_lectin-like/link_sf"/>
</dbReference>
<feature type="region of interest" description="Disordered" evidence="1">
    <location>
        <begin position="131"/>
        <end position="156"/>
    </location>
</feature>
<dbReference type="PANTHER" id="PTHR36519:SF9">
    <property type="entry name" value="EB DOMAIN-CONTAINING PROTEIN-RELATED"/>
    <property type="match status" value="1"/>
</dbReference>
<dbReference type="PROSITE" id="PS50041">
    <property type="entry name" value="C_TYPE_LECTIN_2"/>
    <property type="match status" value="1"/>
</dbReference>
<dbReference type="AlphaFoldDB" id="A0A915PCG1"/>
<feature type="compositionally biased region" description="Polar residues" evidence="1">
    <location>
        <begin position="199"/>
        <end position="215"/>
    </location>
</feature>
<feature type="compositionally biased region" description="Basic and acidic residues" evidence="1">
    <location>
        <begin position="133"/>
        <end position="145"/>
    </location>
</feature>
<accession>A0A915PCG1</accession>
<evidence type="ECO:0000259" key="2">
    <source>
        <dbReference type="PROSITE" id="PS50041"/>
    </source>
</evidence>